<evidence type="ECO:0000313" key="3">
    <source>
        <dbReference type="Proteomes" id="UP001589867"/>
    </source>
</evidence>
<dbReference type="EMBL" id="JBHLUH010000042">
    <property type="protein sequence ID" value="MFC0530278.1"/>
    <property type="molecule type" value="Genomic_DNA"/>
</dbReference>
<organism evidence="2 3">
    <name type="scientific">Phytohabitans kaempferiae</name>
    <dbReference type="NCBI Taxonomy" id="1620943"/>
    <lineage>
        <taxon>Bacteria</taxon>
        <taxon>Bacillati</taxon>
        <taxon>Actinomycetota</taxon>
        <taxon>Actinomycetes</taxon>
        <taxon>Micromonosporales</taxon>
        <taxon>Micromonosporaceae</taxon>
    </lineage>
</organism>
<dbReference type="InterPro" id="IPR045079">
    <property type="entry name" value="Oxoprolinase-like"/>
</dbReference>
<comment type="caution">
    <text evidence="2">The sequence shown here is derived from an EMBL/GenBank/DDBJ whole genome shotgun (WGS) entry which is preliminary data.</text>
</comment>
<dbReference type="PANTHER" id="PTHR11365">
    <property type="entry name" value="5-OXOPROLINASE RELATED"/>
    <property type="match status" value="1"/>
</dbReference>
<dbReference type="Pfam" id="PF02538">
    <property type="entry name" value="Hydantoinase_B"/>
    <property type="match status" value="1"/>
</dbReference>
<name>A0ABV6M732_9ACTN</name>
<dbReference type="InterPro" id="IPR003692">
    <property type="entry name" value="Hydantoinase_B"/>
</dbReference>
<proteinExistence type="predicted"/>
<protein>
    <submittedName>
        <fullName evidence="2">Hydantoinase B/oxoprolinase family protein</fullName>
    </submittedName>
</protein>
<evidence type="ECO:0000259" key="1">
    <source>
        <dbReference type="Pfam" id="PF02538"/>
    </source>
</evidence>
<dbReference type="Proteomes" id="UP001589867">
    <property type="component" value="Unassembled WGS sequence"/>
</dbReference>
<reference evidence="2 3" key="1">
    <citation type="submission" date="2024-09" db="EMBL/GenBank/DDBJ databases">
        <authorList>
            <person name="Sun Q."/>
            <person name="Mori K."/>
        </authorList>
    </citation>
    <scope>NUCLEOTIDE SEQUENCE [LARGE SCALE GENOMIC DNA]</scope>
    <source>
        <strain evidence="2 3">TBRC 3947</strain>
    </source>
</reference>
<evidence type="ECO:0000313" key="2">
    <source>
        <dbReference type="EMBL" id="MFC0530278.1"/>
    </source>
</evidence>
<sequence length="664" mass="71169">MNAQPRTDIEATVVDEVLANLFQAIVDDMAAMTLRSAYTTFVKETEDFGTGLITVDGDLVAYPGSLGAKTAMGVPLRAGVDPAYEWEEGDILITNDPYFTEGMVTHLNDMYVFKPVFAGGELVCFSWGFIHCTDVGGAVPGSITFHSHEIYQEGLRLRPVKLYKRGVLNEDVRHIFEDNCRIPVDNWGDISALIAAVNSGEKRVRGLVDKYGREAVTRAMSATIDTTERLARGALRRIPAGEYRFTEFFEDDYVSGVPVKIEVCLRTSGDGQVTLDFTGSDPKVRSALNLAAGGQPHHPFLCRAIINFVGTFAPGIRLNVGILRCVDLVLPPGSVVDAPEPSACGLRIGTVLKVHDAVLGCLAQALPDSVPAAGAGQVVITYVSTSELGRAGRVVVANPVQGGSGGGPAMDGVSGADRPVAFLKNVPVEVLEAEAPVRVRRFGLRPDSEGPGQFRGGFGIRFDVELTAPNATLVMRGQDRHVFNPWGVHGGQAGSNAGCFSTTDTDPVYLGKINLHRPALGETISIFGAGGGGYGDPLDREPGRVLADHVNGFVSAERSRDCYGVVLAGDAVDEDATARLRDRMRAERGAREWVDLGTARRDWQERNGLASRLITEWVWSLPPAVRTDAKVYAFQSLAKLGDGPYTEQDVRSVIASAGGLGAKR</sequence>
<gene>
    <name evidence="2" type="ORF">ACFFIA_21675</name>
</gene>
<feature type="domain" description="Hydantoinase B/oxoprolinase" evidence="1">
    <location>
        <begin position="16"/>
        <end position="537"/>
    </location>
</feature>
<accession>A0ABV6M732</accession>
<keyword evidence="3" id="KW-1185">Reference proteome</keyword>
<dbReference type="RefSeq" id="WP_377253437.1">
    <property type="nucleotide sequence ID" value="NZ_JBHLUH010000042.1"/>
</dbReference>
<dbReference type="PANTHER" id="PTHR11365:SF23">
    <property type="entry name" value="HYPOTHETICAL 5-OXOPROLINASE (EUROFUNG)-RELATED"/>
    <property type="match status" value="1"/>
</dbReference>